<name>A0ABQ9XNE8_9EUKA</name>
<organism evidence="3 4">
    <name type="scientific">Blattamonas nauphoetae</name>
    <dbReference type="NCBI Taxonomy" id="2049346"/>
    <lineage>
        <taxon>Eukaryota</taxon>
        <taxon>Metamonada</taxon>
        <taxon>Preaxostyla</taxon>
        <taxon>Oxymonadida</taxon>
        <taxon>Blattamonas</taxon>
    </lineage>
</organism>
<feature type="domain" description="Chromatin assembly factor 1 subunit A dimerization" evidence="2">
    <location>
        <begin position="202"/>
        <end position="267"/>
    </location>
</feature>
<dbReference type="EMBL" id="JARBJD010000108">
    <property type="protein sequence ID" value="KAK2952137.1"/>
    <property type="molecule type" value="Genomic_DNA"/>
</dbReference>
<feature type="compositionally biased region" description="Acidic residues" evidence="1">
    <location>
        <begin position="346"/>
        <end position="356"/>
    </location>
</feature>
<dbReference type="InterPro" id="IPR022043">
    <property type="entry name" value="CAF1A_DD"/>
</dbReference>
<evidence type="ECO:0000313" key="3">
    <source>
        <dbReference type="EMBL" id="KAK2952137.1"/>
    </source>
</evidence>
<reference evidence="3 4" key="1">
    <citation type="journal article" date="2022" name="bioRxiv">
        <title>Genomics of Preaxostyla Flagellates Illuminates Evolutionary Transitions and the Path Towards Mitochondrial Loss.</title>
        <authorList>
            <person name="Novak L.V.F."/>
            <person name="Treitli S.C."/>
            <person name="Pyrih J."/>
            <person name="Halakuc P."/>
            <person name="Pipaliya S.V."/>
            <person name="Vacek V."/>
            <person name="Brzon O."/>
            <person name="Soukal P."/>
            <person name="Eme L."/>
            <person name="Dacks J.B."/>
            <person name="Karnkowska A."/>
            <person name="Elias M."/>
            <person name="Hampl V."/>
        </authorList>
    </citation>
    <scope>NUCLEOTIDE SEQUENCE [LARGE SCALE GENOMIC DNA]</scope>
    <source>
        <strain evidence="3">NAU3</strain>
        <tissue evidence="3">Gut</tissue>
    </source>
</reference>
<evidence type="ECO:0000256" key="1">
    <source>
        <dbReference type="SAM" id="MobiDB-lite"/>
    </source>
</evidence>
<gene>
    <name evidence="3" type="ORF">BLNAU_12988</name>
</gene>
<accession>A0ABQ9XNE8</accession>
<feature type="compositionally biased region" description="Polar residues" evidence="1">
    <location>
        <begin position="442"/>
        <end position="452"/>
    </location>
</feature>
<feature type="compositionally biased region" description="Polar residues" evidence="1">
    <location>
        <begin position="607"/>
        <end position="618"/>
    </location>
</feature>
<feature type="compositionally biased region" description="Acidic residues" evidence="1">
    <location>
        <begin position="298"/>
        <end position="321"/>
    </location>
</feature>
<feature type="compositionally biased region" description="Basic and acidic residues" evidence="1">
    <location>
        <begin position="674"/>
        <end position="696"/>
    </location>
</feature>
<keyword evidence="4" id="KW-1185">Reference proteome</keyword>
<feature type="region of interest" description="Disordered" evidence="1">
    <location>
        <begin position="671"/>
        <end position="696"/>
    </location>
</feature>
<protein>
    <recommendedName>
        <fullName evidence="2">Chromatin assembly factor 1 subunit A dimerization domain-containing protein</fullName>
    </recommendedName>
</protein>
<feature type="compositionally biased region" description="Polar residues" evidence="1">
    <location>
        <begin position="280"/>
        <end position="291"/>
    </location>
</feature>
<feature type="region of interest" description="Disordered" evidence="1">
    <location>
        <begin position="264"/>
        <end position="474"/>
    </location>
</feature>
<sequence length="1093" mass="123535">MKSNHTNPSDIPSPLPSPDIAADLIQRMNWNCLTYPVSFQPEPLVVKIQKPDPSKAVFGTSYGFGSPSRGEEDDDEIDLGDDLGSSDESEDDPLNDQPIFVRRSERKIQRIGNDDGPITSVLALGVRFNWSQRIPQLPSAYQVTDSSLLITPSEKSLWAFFPDVKSTVPLTSALANLKTPKHVLNFKCFKFNEPQHRTSFDVNTTFFGVFNKTSLVVDPLHPFSRDPLVDYDVDEEDEWDEEKETFLAIDEMIQEQEDLKVKAKKEEAKRKRKEKARQQLDATKMTQPQATENKDEKEVDLEEDSSSSDEQAELDEYETDDDRSPPPPPSRTMQFTSVFGSALSDDSSEDDSDFSDGESGSGTSESENEMSPPGMVRDDSEDSDSDSGAPQPLRQKKTVHMKPETTARPQTDDKKPDVGALKRTFNKIIQDDDSDSEKKDVINQQTDPQRTPTKILPRPERPHGKLPVSPPKQESSEFLKSFLSLFDSDSKAAKAAQPRTAKEHSTDNAFSYSTKQFEKEGATQALRLLKSDTNRMRAKHDDFIDDTPETQEVGFIGSCLLLNRAKGGIETQMRVIGLSKLYDPEERQLKIVKRTRVPVQVKKEQSNSDGESQTNNIPLESIPLSPDIGQSSEWKFVVQQQPINVPVNDEEAHTFFSLVKTLAGYSIIPIPAQEQRKRDRTQKQQEREQKKKEREQEKLMRKQLREERGPKLILPSTEGFGLKFAYSIPLAPVNHLKAPTTPRSIVGIGQPRLQPSAMRTLKGEMLREFVRLADGATTVRSVFDAFEQKYPLYKYRLKRTVHEQYLNTLCFKGKQRKRYVRKAFRPIFGLDENFINEDEAPLEESMPELPAEIRDALNEEEPPIEPLEDVAKRKSDDEGEFSHFTSVPFMSRSGRTHFVPLKSLSGPELLHLQHKCLEIFGTIEKIIPQKYPQLLPTLKASESSGKQSLKPVGLALPLPVKNSNYDVRQLLPILRYVKKAALAAEAAAQEKKSQKKPPVIQSPKRAVQFDAVGPMENEGLDRIRKSRERNIRARRMEIKRMKALGEDASALERELEEELAQGNEECVITQKSPARPPVILAETGEQLIDSDDD</sequence>
<feature type="compositionally biased region" description="Low complexity" evidence="1">
    <location>
        <begin position="357"/>
        <end position="371"/>
    </location>
</feature>
<feature type="compositionally biased region" description="Basic and acidic residues" evidence="1">
    <location>
        <begin position="401"/>
        <end position="417"/>
    </location>
</feature>
<dbReference type="Pfam" id="PF12253">
    <property type="entry name" value="CAF1A_dimeriz"/>
    <property type="match status" value="1"/>
</dbReference>
<comment type="caution">
    <text evidence="3">The sequence shown here is derived from an EMBL/GenBank/DDBJ whole genome shotgun (WGS) entry which is preliminary data.</text>
</comment>
<feature type="compositionally biased region" description="Acidic residues" evidence="1">
    <location>
        <begin position="71"/>
        <end position="94"/>
    </location>
</feature>
<feature type="region of interest" description="Disordered" evidence="1">
    <location>
        <begin position="600"/>
        <end position="623"/>
    </location>
</feature>
<proteinExistence type="predicted"/>
<evidence type="ECO:0000313" key="4">
    <source>
        <dbReference type="Proteomes" id="UP001281761"/>
    </source>
</evidence>
<dbReference type="Proteomes" id="UP001281761">
    <property type="component" value="Unassembled WGS sequence"/>
</dbReference>
<feature type="region of interest" description="Disordered" evidence="1">
    <location>
        <begin position="57"/>
        <end position="98"/>
    </location>
</feature>
<evidence type="ECO:0000259" key="2">
    <source>
        <dbReference type="Pfam" id="PF12253"/>
    </source>
</evidence>